<dbReference type="PANTHER" id="PTHR38474:SF1">
    <property type="entry name" value="SLR0299 PROTEIN"/>
    <property type="match status" value="1"/>
</dbReference>
<dbReference type="Pfam" id="PF00302">
    <property type="entry name" value="CAT"/>
    <property type="match status" value="1"/>
</dbReference>
<dbReference type="EMBL" id="FNUV01000001">
    <property type="protein sequence ID" value="SEF49227.1"/>
    <property type="molecule type" value="Genomic_DNA"/>
</dbReference>
<dbReference type="InterPro" id="IPR001707">
    <property type="entry name" value="Cmp_AcTrfase"/>
</dbReference>
<evidence type="ECO:0000313" key="2">
    <source>
        <dbReference type="Proteomes" id="UP000236735"/>
    </source>
</evidence>
<gene>
    <name evidence="1" type="ORF">SAMN05216354_0657</name>
</gene>
<accession>A0A1H5SHK4</accession>
<dbReference type="Proteomes" id="UP000236735">
    <property type="component" value="Unassembled WGS sequence"/>
</dbReference>
<dbReference type="PANTHER" id="PTHR38474">
    <property type="entry name" value="SLR0299 PROTEIN"/>
    <property type="match status" value="1"/>
</dbReference>
<keyword evidence="1" id="KW-0808">Transferase</keyword>
<evidence type="ECO:0000313" key="1">
    <source>
        <dbReference type="EMBL" id="SEF49227.1"/>
    </source>
</evidence>
<dbReference type="SUPFAM" id="SSF52777">
    <property type="entry name" value="CoA-dependent acyltransferases"/>
    <property type="match status" value="1"/>
</dbReference>
<reference evidence="1 2" key="1">
    <citation type="submission" date="2016-10" db="EMBL/GenBank/DDBJ databases">
        <authorList>
            <person name="de Groot N.N."/>
        </authorList>
    </citation>
    <scope>NUCLEOTIDE SEQUENCE [LARGE SCALE GENOMIC DNA]</scope>
    <source>
        <strain evidence="1 2">AR32</strain>
    </source>
</reference>
<dbReference type="RefSeq" id="WP_036911308.1">
    <property type="nucleotide sequence ID" value="NZ_FNUV01000001.1"/>
</dbReference>
<dbReference type="NCBIfam" id="NF040637">
    <property type="entry name" value="CatA_like_2"/>
    <property type="match status" value="1"/>
</dbReference>
<name>A0A1H5SHK4_XYLRU</name>
<dbReference type="AlphaFoldDB" id="A0A1H5SHK4"/>
<dbReference type="InterPro" id="IPR023213">
    <property type="entry name" value="CAT-like_dom_sf"/>
</dbReference>
<dbReference type="SMART" id="SM01059">
    <property type="entry name" value="CAT"/>
    <property type="match status" value="1"/>
</dbReference>
<sequence>MKQEINPKETNRAHAFEMWMKSPMPMVTLTKTFDVTHLYKASKRRNVKFNTLLCWCIGHAASKMTEFYLLPEQGTLFQYDRLAINVIVNNKEGDINSCDIPYSDNFDKFCTDYTNLTLTTSASCQSIFDEEAAIIGTSTVMATELDCIVNQYSGIFNNPFLAWGKYRKSWLRTTLPISFQFHHVQMDGGHAARFLEELQQTINTI</sequence>
<proteinExistence type="predicted"/>
<dbReference type="Gene3D" id="3.30.559.10">
    <property type="entry name" value="Chloramphenicol acetyltransferase-like domain"/>
    <property type="match status" value="1"/>
</dbReference>
<dbReference type="GO" id="GO:0008811">
    <property type="term" value="F:chloramphenicol O-acetyltransferase activity"/>
    <property type="evidence" value="ECO:0007669"/>
    <property type="project" value="InterPro"/>
</dbReference>
<protein>
    <submittedName>
        <fullName evidence="1">Chloramphenicol O-acetyltransferase type A</fullName>
    </submittedName>
</protein>
<organism evidence="1 2">
    <name type="scientific">Xylanibacter ruminicola</name>
    <name type="common">Prevotella ruminicola</name>
    <dbReference type="NCBI Taxonomy" id="839"/>
    <lineage>
        <taxon>Bacteria</taxon>
        <taxon>Pseudomonadati</taxon>
        <taxon>Bacteroidota</taxon>
        <taxon>Bacteroidia</taxon>
        <taxon>Bacteroidales</taxon>
        <taxon>Prevotellaceae</taxon>
        <taxon>Xylanibacter</taxon>
    </lineage>
</organism>